<sequence>AYVKDARRQQLFTQHGNDQLRAAVEEVEEQNEDKVVLYHVLPLSGYLMAWLVHGITAKESLAWRNIPGVSAELKVSLRHFEPGMSFTSFTLNLGWTVR</sequence>
<accession>A0A813A3P0</accession>
<evidence type="ECO:0000313" key="2">
    <source>
        <dbReference type="Proteomes" id="UP000601435"/>
    </source>
</evidence>
<dbReference type="Proteomes" id="UP000601435">
    <property type="component" value="Unassembled WGS sequence"/>
</dbReference>
<protein>
    <submittedName>
        <fullName evidence="1">Uncharacterized protein</fullName>
    </submittedName>
</protein>
<reference evidence="1" key="1">
    <citation type="submission" date="2021-02" db="EMBL/GenBank/DDBJ databases">
        <authorList>
            <person name="Dougan E. K."/>
            <person name="Rhodes N."/>
            <person name="Thang M."/>
            <person name="Chan C."/>
        </authorList>
    </citation>
    <scope>NUCLEOTIDE SEQUENCE</scope>
</reference>
<feature type="non-terminal residue" evidence="1">
    <location>
        <position position="1"/>
    </location>
</feature>
<keyword evidence="2" id="KW-1185">Reference proteome</keyword>
<organism evidence="1 2">
    <name type="scientific">Symbiodinium necroappetens</name>
    <dbReference type="NCBI Taxonomy" id="1628268"/>
    <lineage>
        <taxon>Eukaryota</taxon>
        <taxon>Sar</taxon>
        <taxon>Alveolata</taxon>
        <taxon>Dinophyceae</taxon>
        <taxon>Suessiales</taxon>
        <taxon>Symbiodiniaceae</taxon>
        <taxon>Symbiodinium</taxon>
    </lineage>
</organism>
<dbReference type="AlphaFoldDB" id="A0A813A3P0"/>
<dbReference type="EMBL" id="CAJNJA010053929">
    <property type="protein sequence ID" value="CAE7852047.1"/>
    <property type="molecule type" value="Genomic_DNA"/>
</dbReference>
<gene>
    <name evidence="1" type="ORF">SNEC2469_LOCUS26467</name>
</gene>
<proteinExistence type="predicted"/>
<feature type="non-terminal residue" evidence="1">
    <location>
        <position position="98"/>
    </location>
</feature>
<evidence type="ECO:0000313" key="1">
    <source>
        <dbReference type="EMBL" id="CAE7852047.1"/>
    </source>
</evidence>
<name>A0A813A3P0_9DINO</name>
<dbReference type="OrthoDB" id="10419289at2759"/>
<comment type="caution">
    <text evidence="1">The sequence shown here is derived from an EMBL/GenBank/DDBJ whole genome shotgun (WGS) entry which is preliminary data.</text>
</comment>